<proteinExistence type="inferred from homology"/>
<keyword evidence="3" id="KW-0255">Endonuclease</keyword>
<protein>
    <submittedName>
        <fullName evidence="8">Protein YicC</fullName>
    </submittedName>
</protein>
<evidence type="ECO:0000259" key="6">
    <source>
        <dbReference type="Pfam" id="PF03755"/>
    </source>
</evidence>
<dbReference type="InterPro" id="IPR013527">
    <property type="entry name" value="YicC-like_N"/>
</dbReference>
<dbReference type="PANTHER" id="PTHR30636:SF3">
    <property type="entry name" value="UPF0701 PROTEIN YICC"/>
    <property type="match status" value="1"/>
</dbReference>
<evidence type="ECO:0000313" key="8">
    <source>
        <dbReference type="EMBL" id="CUV08279.1"/>
    </source>
</evidence>
<reference evidence="8" key="1">
    <citation type="submission" date="2015-10" db="EMBL/GenBank/DDBJ databases">
        <authorList>
            <person name="Gilbert D.G."/>
        </authorList>
    </citation>
    <scope>NUCLEOTIDE SEQUENCE</scope>
</reference>
<comment type="cofactor">
    <cofactor evidence="1">
        <name>a divalent metal cation</name>
        <dbReference type="ChEBI" id="CHEBI:60240"/>
    </cofactor>
</comment>
<evidence type="ECO:0000256" key="4">
    <source>
        <dbReference type="ARBA" id="ARBA00022801"/>
    </source>
</evidence>
<name>A0A160VEP5_9ZZZZ</name>
<organism evidence="8">
    <name type="scientific">hydrothermal vent metagenome</name>
    <dbReference type="NCBI Taxonomy" id="652676"/>
    <lineage>
        <taxon>unclassified sequences</taxon>
        <taxon>metagenomes</taxon>
        <taxon>ecological metagenomes</taxon>
    </lineage>
</organism>
<comment type="similarity">
    <text evidence="5">Belongs to the YicC/YloC family.</text>
</comment>
<dbReference type="Pfam" id="PF08340">
    <property type="entry name" value="YicC-like_C"/>
    <property type="match status" value="1"/>
</dbReference>
<dbReference type="InterPro" id="IPR013551">
    <property type="entry name" value="YicC-like_C"/>
</dbReference>
<evidence type="ECO:0000256" key="3">
    <source>
        <dbReference type="ARBA" id="ARBA00022759"/>
    </source>
</evidence>
<evidence type="ECO:0000256" key="2">
    <source>
        <dbReference type="ARBA" id="ARBA00022722"/>
    </source>
</evidence>
<dbReference type="EMBL" id="FAXC01000039">
    <property type="protein sequence ID" value="CUV08279.1"/>
    <property type="molecule type" value="Genomic_DNA"/>
</dbReference>
<accession>A0A160VEP5</accession>
<dbReference type="GO" id="GO:0004521">
    <property type="term" value="F:RNA endonuclease activity"/>
    <property type="evidence" value="ECO:0007669"/>
    <property type="project" value="InterPro"/>
</dbReference>
<feature type="domain" description="Endoribonuclease YicC-like N-terminal" evidence="6">
    <location>
        <begin position="2"/>
        <end position="150"/>
    </location>
</feature>
<evidence type="ECO:0000259" key="7">
    <source>
        <dbReference type="Pfam" id="PF08340"/>
    </source>
</evidence>
<dbReference type="InterPro" id="IPR005229">
    <property type="entry name" value="YicC/YloC-like"/>
</dbReference>
<gene>
    <name evidence="8" type="ORF">MGWOODY_Mmi340</name>
</gene>
<dbReference type="AlphaFoldDB" id="A0A160VEP5"/>
<dbReference type="NCBIfam" id="TIGR00255">
    <property type="entry name" value="YicC/YloC family endoribonuclease"/>
    <property type="match status" value="1"/>
</dbReference>
<sequence>MIQSMTGFGRGTAGKGSSKVIALIKAVNGRFLDIKIRGIDINPADEKSIRDIISEKLTRGTIHVNLEFEGNGKTQSLSFNKDRFEAIEGILLKVQKEYGRHLDLGDIVNANDLFTYSDTESIDSNQLGKAVDKACNEVIQMRRTEGGKLKSDFESRLSKLEGILSQLEKELPEEFNKREKRFRARISELLNGTPVDENRLAQEIAIIGEKADVTEETVRLKSHFQQFNSLLTIDAPTGRRLNFLIQEMGREINTIGSKSYSEKVVSHVITLKDEAEKLREQIQNIL</sequence>
<keyword evidence="2" id="KW-0540">Nuclease</keyword>
<evidence type="ECO:0000256" key="1">
    <source>
        <dbReference type="ARBA" id="ARBA00001968"/>
    </source>
</evidence>
<keyword evidence="4" id="KW-0378">Hydrolase</keyword>
<evidence type="ECO:0000256" key="5">
    <source>
        <dbReference type="ARBA" id="ARBA00035648"/>
    </source>
</evidence>
<dbReference type="PANTHER" id="PTHR30636">
    <property type="entry name" value="UPF0701 PROTEIN YICC"/>
    <property type="match status" value="1"/>
</dbReference>
<feature type="domain" description="Endoribonuclease YicC-like C-terminal" evidence="7">
    <location>
        <begin position="168"/>
        <end position="285"/>
    </location>
</feature>
<dbReference type="Pfam" id="PF03755">
    <property type="entry name" value="YicC-like_N"/>
    <property type="match status" value="1"/>
</dbReference>
<dbReference type="GO" id="GO:0016787">
    <property type="term" value="F:hydrolase activity"/>
    <property type="evidence" value="ECO:0007669"/>
    <property type="project" value="UniProtKB-KW"/>
</dbReference>